<dbReference type="CDD" id="cd03506">
    <property type="entry name" value="Delta6-FADS-like"/>
    <property type="match status" value="1"/>
</dbReference>
<evidence type="ECO:0000256" key="3">
    <source>
        <dbReference type="ARBA" id="ARBA00022692"/>
    </source>
</evidence>
<dbReference type="Pfam" id="PF00487">
    <property type="entry name" value="FA_desaturase"/>
    <property type="match status" value="1"/>
</dbReference>
<comment type="similarity">
    <text evidence="2">Belongs to the fatty acid desaturase type 1 family.</text>
</comment>
<dbReference type="GO" id="GO:0006629">
    <property type="term" value="P:lipid metabolic process"/>
    <property type="evidence" value="ECO:0007669"/>
    <property type="project" value="UniProtKB-KW"/>
</dbReference>
<evidence type="ECO:0000256" key="7">
    <source>
        <dbReference type="ARBA" id="ARBA00023136"/>
    </source>
</evidence>
<dbReference type="InterPro" id="IPR012171">
    <property type="entry name" value="Fatty_acid_desaturase"/>
</dbReference>
<dbReference type="GO" id="GO:0016020">
    <property type="term" value="C:membrane"/>
    <property type="evidence" value="ECO:0007669"/>
    <property type="project" value="UniProtKB-SubCell"/>
</dbReference>
<evidence type="ECO:0000313" key="11">
    <source>
        <dbReference type="EMBL" id="DAA34893.1"/>
    </source>
</evidence>
<feature type="domain" description="Cytochrome b5 heme-binding" evidence="10">
    <location>
        <begin position="55"/>
        <end position="120"/>
    </location>
</feature>
<evidence type="ECO:0000256" key="4">
    <source>
        <dbReference type="ARBA" id="ARBA00022989"/>
    </source>
</evidence>
<keyword evidence="4 9" id="KW-1133">Transmembrane helix</keyword>
<dbReference type="InterPro" id="IPR005804">
    <property type="entry name" value="FA_desaturase_dom"/>
</dbReference>
<feature type="transmembrane region" description="Helical" evidence="9">
    <location>
        <begin position="291"/>
        <end position="312"/>
    </location>
</feature>
<dbReference type="SUPFAM" id="SSF55856">
    <property type="entry name" value="Cytochrome b5-like heme/steroid binding domain"/>
    <property type="match status" value="1"/>
</dbReference>
<evidence type="ECO:0000256" key="2">
    <source>
        <dbReference type="ARBA" id="ARBA00009295"/>
    </source>
</evidence>
<evidence type="ECO:0000256" key="9">
    <source>
        <dbReference type="SAM" id="Phobius"/>
    </source>
</evidence>
<protein>
    <submittedName>
        <fullName evidence="11">Delta-6 desaturase</fullName>
    </submittedName>
</protein>
<evidence type="ECO:0000256" key="1">
    <source>
        <dbReference type="ARBA" id="ARBA00004141"/>
    </source>
</evidence>
<dbReference type="PANTHER" id="PTHR19353">
    <property type="entry name" value="FATTY ACID DESATURASE 2"/>
    <property type="match status" value="1"/>
</dbReference>
<dbReference type="SMART" id="SM01117">
    <property type="entry name" value="Cyt-b5"/>
    <property type="match status" value="1"/>
</dbReference>
<proteinExistence type="inferred from homology"/>
<dbReference type="AlphaFoldDB" id="G2J5R1"/>
<reference evidence="11" key="1">
    <citation type="journal article" date="2010" name="Mar. Biotechnol.">
        <title>Isolation and characterisation of a high-efficiency desaturase and elongases from microalgae for transgenic LC-PUFA production.</title>
        <authorList>
            <person name="Petrie J.R."/>
            <person name="Liu Q."/>
            <person name="Mackenzie A.M."/>
            <person name="Shrestha P."/>
            <person name="Mansour M.P."/>
            <person name="Robert S.S."/>
            <person name="Frampton D.F."/>
            <person name="Blackburn S.I."/>
            <person name="Nichols P.D."/>
            <person name="Singh S.P."/>
        </authorList>
    </citation>
    <scope>NUCLEOTIDE SEQUENCE</scope>
    <source>
        <strain evidence="11">CCE9901</strain>
    </source>
</reference>
<feature type="compositionally biased region" description="Polar residues" evidence="8">
    <location>
        <begin position="1"/>
        <end position="18"/>
    </location>
</feature>
<keyword evidence="6" id="KW-0443">Lipid metabolism</keyword>
<dbReference type="EMBL" id="BK006814">
    <property type="protein sequence ID" value="DAA34893.1"/>
    <property type="molecule type" value="Genomic_DNA"/>
</dbReference>
<dbReference type="PIRSF" id="PIRSF015921">
    <property type="entry name" value="FA_sphinglp_des"/>
    <property type="match status" value="1"/>
</dbReference>
<sequence length="482" mass="54678">MCVETTEGTSRTMANERTSSSSSLSEGGTPTVTVGMGSEDAGKKTRNASVTAWTKELEPHAIAKTFERRYVTIEGVEYDVTDFKHPGGSVIYYMLSNTGADATEAFKEFHYRSKKARKALAALPHKPVDAATREPIEDEAMLKDFAQWRKELEREGFFKPSPAHVAYRFAELAAMFALGTALMHARWHVASVIVYSCFFGARCGWVQHEGGHNSLTGNIWWDKRIQAFAAGFGLASSGDMWNNMHNKHHATPQKVRHDMDLDTTPTVAFFNSAVEENRPRGFSKLWLRLQAWTFVPVTSGMVLFFWMFVLHPRNALRRKSFEEAAWMFSAHVIRTAVIKAVTGYSWIASYGLFAATMWASGCYLFAHFSTSHTHLDVVPSDKHLSWVRYAVDHTIDINPNNSVVNWLMGYLNCQVIHHLFPDMPQFRQPEVSRRFVPFAKKWNLNYKVLTYYGAWKATFGNLNDVGKHYYVHGSQRVKSKSA</sequence>
<organism evidence="11">
    <name type="scientific">Ostreococcus lucimarinus (strain CCE9901)</name>
    <dbReference type="NCBI Taxonomy" id="436017"/>
    <lineage>
        <taxon>Eukaryota</taxon>
        <taxon>Viridiplantae</taxon>
        <taxon>Chlorophyta</taxon>
        <taxon>Mamiellophyceae</taxon>
        <taxon>Mamiellales</taxon>
        <taxon>Bathycoccaceae</taxon>
        <taxon>Ostreococcus</taxon>
    </lineage>
</organism>
<evidence type="ECO:0000259" key="10">
    <source>
        <dbReference type="PROSITE" id="PS50255"/>
    </source>
</evidence>
<name>G2J5R1_OSTLU</name>
<evidence type="ECO:0000256" key="5">
    <source>
        <dbReference type="ARBA" id="ARBA00023002"/>
    </source>
</evidence>
<keyword evidence="7 9" id="KW-0472">Membrane</keyword>
<evidence type="ECO:0000256" key="8">
    <source>
        <dbReference type="SAM" id="MobiDB-lite"/>
    </source>
</evidence>
<accession>G2J5R1</accession>
<dbReference type="InterPro" id="IPR036400">
    <property type="entry name" value="Cyt_B5-like_heme/steroid_sf"/>
</dbReference>
<dbReference type="GO" id="GO:0016717">
    <property type="term" value="F:oxidoreductase activity, acting on paired donors, with oxidation of a pair of donors resulting in the reduction of molecular oxygen to two molecules of water"/>
    <property type="evidence" value="ECO:0007669"/>
    <property type="project" value="UniProtKB-ARBA"/>
</dbReference>
<feature type="transmembrane region" description="Helical" evidence="9">
    <location>
        <begin position="347"/>
        <end position="366"/>
    </location>
</feature>
<dbReference type="PANTHER" id="PTHR19353:SF88">
    <property type="entry name" value="DELTA(5) FATTY ACID DESATURASE FAT-4"/>
    <property type="match status" value="1"/>
</dbReference>
<keyword evidence="5" id="KW-0560">Oxidoreductase</keyword>
<evidence type="ECO:0000256" key="6">
    <source>
        <dbReference type="ARBA" id="ARBA00023098"/>
    </source>
</evidence>
<dbReference type="Gene3D" id="3.10.120.10">
    <property type="entry name" value="Cytochrome b5-like heme/steroid binding domain"/>
    <property type="match status" value="1"/>
</dbReference>
<dbReference type="InterPro" id="IPR001199">
    <property type="entry name" value="Cyt_B5-like_heme/steroid-bd"/>
</dbReference>
<feature type="region of interest" description="Disordered" evidence="8">
    <location>
        <begin position="1"/>
        <end position="47"/>
    </location>
</feature>
<keyword evidence="3 9" id="KW-0812">Transmembrane</keyword>
<comment type="subcellular location">
    <subcellularLocation>
        <location evidence="1">Membrane</location>
        <topology evidence="1">Multi-pass membrane protein</topology>
    </subcellularLocation>
</comment>
<dbReference type="Pfam" id="PF00173">
    <property type="entry name" value="Cyt-b5"/>
    <property type="match status" value="1"/>
</dbReference>
<dbReference type="PROSITE" id="PS50255">
    <property type="entry name" value="CYTOCHROME_B5_2"/>
    <property type="match status" value="1"/>
</dbReference>